<dbReference type="AlphaFoldDB" id="A0A443IPW4"/>
<keyword evidence="1" id="KW-0812">Transmembrane</keyword>
<keyword evidence="3" id="KW-1185">Reference proteome</keyword>
<sequence>MLVVKRKNGSTLIKGGRVHSLCDSFNFGGFAHQYLLPFGSLFNPYPKNGEIKIKSSFYREKSKGNIPINDERTIKIIQNYLVIVLYVLLFWEPGYCAYIIYFWSLYH</sequence>
<keyword evidence="1" id="KW-0472">Membrane</keyword>
<dbReference type="RefSeq" id="WP_128205407.1">
    <property type="nucleotide sequence ID" value="NZ_CP126113.1"/>
</dbReference>
<comment type="caution">
    <text evidence="2">The sequence shown here is derived from an EMBL/GenBank/DDBJ whole genome shotgun (WGS) entry which is preliminary data.</text>
</comment>
<dbReference type="EMBL" id="QYTU02000024">
    <property type="protein sequence ID" value="RWR08629.1"/>
    <property type="molecule type" value="Genomic_DNA"/>
</dbReference>
<evidence type="ECO:0000313" key="2">
    <source>
        <dbReference type="EMBL" id="RWR08629.1"/>
    </source>
</evidence>
<reference evidence="2" key="1">
    <citation type="submission" date="2018-12" db="EMBL/GenBank/DDBJ databases">
        <authorList>
            <person name="Sun L."/>
            <person name="Chen Z."/>
        </authorList>
    </citation>
    <scope>NUCLEOTIDE SEQUENCE [LARGE SCALE GENOMIC DNA]</scope>
    <source>
        <strain evidence="2">DSM 16012</strain>
    </source>
</reference>
<protein>
    <submittedName>
        <fullName evidence="2">Uncharacterized protein</fullName>
    </submittedName>
</protein>
<evidence type="ECO:0000256" key="1">
    <source>
        <dbReference type="SAM" id="Phobius"/>
    </source>
</evidence>
<accession>A0A443IPW4</accession>
<evidence type="ECO:0000313" key="3">
    <source>
        <dbReference type="Proteomes" id="UP000273811"/>
    </source>
</evidence>
<organism evidence="2 3">
    <name type="scientific">Siminovitchia fortis</name>
    <dbReference type="NCBI Taxonomy" id="254758"/>
    <lineage>
        <taxon>Bacteria</taxon>
        <taxon>Bacillati</taxon>
        <taxon>Bacillota</taxon>
        <taxon>Bacilli</taxon>
        <taxon>Bacillales</taxon>
        <taxon>Bacillaceae</taxon>
        <taxon>Siminovitchia</taxon>
    </lineage>
</organism>
<proteinExistence type="predicted"/>
<keyword evidence="1" id="KW-1133">Transmembrane helix</keyword>
<feature type="transmembrane region" description="Helical" evidence="1">
    <location>
        <begin position="80"/>
        <end position="103"/>
    </location>
</feature>
<name>A0A443IPW4_9BACI</name>
<dbReference type="Proteomes" id="UP000273811">
    <property type="component" value="Unassembled WGS sequence"/>
</dbReference>
<gene>
    <name evidence="2" type="ORF">D4N35_011520</name>
</gene>